<evidence type="ECO:0000256" key="1">
    <source>
        <dbReference type="SAM" id="MobiDB-lite"/>
    </source>
</evidence>
<keyword evidence="3" id="KW-1185">Reference proteome</keyword>
<evidence type="ECO:0000313" key="2">
    <source>
        <dbReference type="EMBL" id="KAF2673583.1"/>
    </source>
</evidence>
<evidence type="ECO:0000313" key="3">
    <source>
        <dbReference type="Proteomes" id="UP000799302"/>
    </source>
</evidence>
<feature type="compositionally biased region" description="Low complexity" evidence="1">
    <location>
        <begin position="160"/>
        <end position="174"/>
    </location>
</feature>
<dbReference type="AlphaFoldDB" id="A0A6A6UQ59"/>
<feature type="compositionally biased region" description="Low complexity" evidence="1">
    <location>
        <begin position="55"/>
        <end position="68"/>
    </location>
</feature>
<feature type="compositionally biased region" description="Polar residues" evidence="1">
    <location>
        <begin position="29"/>
        <end position="43"/>
    </location>
</feature>
<protein>
    <recommendedName>
        <fullName evidence="4">Karyogamy protein</fullName>
    </recommendedName>
</protein>
<evidence type="ECO:0008006" key="4">
    <source>
        <dbReference type="Google" id="ProtNLM"/>
    </source>
</evidence>
<feature type="compositionally biased region" description="Polar residues" evidence="1">
    <location>
        <begin position="7"/>
        <end position="21"/>
    </location>
</feature>
<sequence>MPRGTLANASASRIASPTKQRPMSMFGLDTTSVRELSNIQTPGEVSYSARPRADTGSTTTSVGSAGSGIRKPMAQVPEEQGRPPSIARTTSLRKPMSTKPPHSRNQSSSKPMPTVAEGGSNRNVTKRSPVEDTTYGAAAPKSRLPAGSLSRTNSTRHARTGSTTSTSSIPASSRLPGPPRPTSMLLPPGSRPNFSTLQQHYSPLKNRGPKPASSTLIHPLPPADNLGNLNLETSFLQTYLLQLSLLHSSFDPTYNAWCTSTRQTMRSRFTDVAARADITQERERGIRAARNRLALGIWGGGPDGALGENIQSLAGVLQELDVLCDAKTGRVADVLDSFGQWLDAVNELWELRTQAEEQGDADAAAQCVDGLGGHWRQEVATLIRRLAGLRNILDGLEVPQEGSSVGHVMIETSELIKGSIEELETVVQIEKMVEEREERWIDLQLQNITGVGLDEATAAGRLVV</sequence>
<dbReference type="EMBL" id="MU004231">
    <property type="protein sequence ID" value="KAF2673583.1"/>
    <property type="molecule type" value="Genomic_DNA"/>
</dbReference>
<organism evidence="2 3">
    <name type="scientific">Microthyrium microscopicum</name>
    <dbReference type="NCBI Taxonomy" id="703497"/>
    <lineage>
        <taxon>Eukaryota</taxon>
        <taxon>Fungi</taxon>
        <taxon>Dikarya</taxon>
        <taxon>Ascomycota</taxon>
        <taxon>Pezizomycotina</taxon>
        <taxon>Dothideomycetes</taxon>
        <taxon>Dothideomycetes incertae sedis</taxon>
        <taxon>Microthyriales</taxon>
        <taxon>Microthyriaceae</taxon>
        <taxon>Microthyrium</taxon>
    </lineage>
</organism>
<reference evidence="2" key="1">
    <citation type="journal article" date="2020" name="Stud. Mycol.">
        <title>101 Dothideomycetes genomes: a test case for predicting lifestyles and emergence of pathogens.</title>
        <authorList>
            <person name="Haridas S."/>
            <person name="Albert R."/>
            <person name="Binder M."/>
            <person name="Bloem J."/>
            <person name="Labutti K."/>
            <person name="Salamov A."/>
            <person name="Andreopoulos B."/>
            <person name="Baker S."/>
            <person name="Barry K."/>
            <person name="Bills G."/>
            <person name="Bluhm B."/>
            <person name="Cannon C."/>
            <person name="Castanera R."/>
            <person name="Culley D."/>
            <person name="Daum C."/>
            <person name="Ezra D."/>
            <person name="Gonzalez J."/>
            <person name="Henrissat B."/>
            <person name="Kuo A."/>
            <person name="Liang C."/>
            <person name="Lipzen A."/>
            <person name="Lutzoni F."/>
            <person name="Magnuson J."/>
            <person name="Mondo S."/>
            <person name="Nolan M."/>
            <person name="Ohm R."/>
            <person name="Pangilinan J."/>
            <person name="Park H.-J."/>
            <person name="Ramirez L."/>
            <person name="Alfaro M."/>
            <person name="Sun H."/>
            <person name="Tritt A."/>
            <person name="Yoshinaga Y."/>
            <person name="Zwiers L.-H."/>
            <person name="Turgeon B."/>
            <person name="Goodwin S."/>
            <person name="Spatafora J."/>
            <person name="Crous P."/>
            <person name="Grigoriev I."/>
        </authorList>
    </citation>
    <scope>NUCLEOTIDE SEQUENCE</scope>
    <source>
        <strain evidence="2">CBS 115976</strain>
    </source>
</reference>
<feature type="region of interest" description="Disordered" evidence="1">
    <location>
        <begin position="1"/>
        <end position="218"/>
    </location>
</feature>
<accession>A0A6A6UQ59</accession>
<gene>
    <name evidence="2" type="ORF">BT63DRAFT_410571</name>
</gene>
<feature type="compositionally biased region" description="Polar residues" evidence="1">
    <location>
        <begin position="192"/>
        <end position="201"/>
    </location>
</feature>
<dbReference type="Proteomes" id="UP000799302">
    <property type="component" value="Unassembled WGS sequence"/>
</dbReference>
<dbReference type="OrthoDB" id="5429993at2759"/>
<name>A0A6A6UQ59_9PEZI</name>
<proteinExistence type="predicted"/>